<dbReference type="PANTHER" id="PTHR48022:SF2">
    <property type="entry name" value="PLASTIDIC GLUCOSE TRANSPORTER 4"/>
    <property type="match status" value="1"/>
</dbReference>
<feature type="transmembrane region" description="Helical" evidence="7">
    <location>
        <begin position="126"/>
        <end position="145"/>
    </location>
</feature>
<comment type="similarity">
    <text evidence="2">Belongs to the major facilitator superfamily. Sugar transporter (TC 2.A.1.1) family.</text>
</comment>
<dbReference type="PROSITE" id="PS00217">
    <property type="entry name" value="SUGAR_TRANSPORT_2"/>
    <property type="match status" value="1"/>
</dbReference>
<protein>
    <submittedName>
        <fullName evidence="9">General alpha-glucoside permease</fullName>
    </submittedName>
</protein>
<dbReference type="InterPro" id="IPR036259">
    <property type="entry name" value="MFS_trans_sf"/>
</dbReference>
<keyword evidence="3 7" id="KW-0812">Transmembrane</keyword>
<dbReference type="InterPro" id="IPR050360">
    <property type="entry name" value="MFS_Sugar_Transporters"/>
</dbReference>
<feature type="transmembrane region" description="Helical" evidence="7">
    <location>
        <begin position="420"/>
        <end position="444"/>
    </location>
</feature>
<organism evidence="9">
    <name type="scientific">Penicillium chrysogenum</name>
    <name type="common">Penicillium notatum</name>
    <dbReference type="NCBI Taxonomy" id="5076"/>
    <lineage>
        <taxon>Eukaryota</taxon>
        <taxon>Fungi</taxon>
        <taxon>Dikarya</taxon>
        <taxon>Ascomycota</taxon>
        <taxon>Pezizomycotina</taxon>
        <taxon>Eurotiomycetes</taxon>
        <taxon>Eurotiomycetidae</taxon>
        <taxon>Eurotiales</taxon>
        <taxon>Aspergillaceae</taxon>
        <taxon>Penicillium</taxon>
        <taxon>Penicillium chrysogenum species complex</taxon>
    </lineage>
</organism>
<evidence type="ECO:0000259" key="8">
    <source>
        <dbReference type="PROSITE" id="PS50850"/>
    </source>
</evidence>
<dbReference type="SUPFAM" id="SSF103473">
    <property type="entry name" value="MFS general substrate transporter"/>
    <property type="match status" value="1"/>
</dbReference>
<accession>A0A167XNN9</accession>
<dbReference type="Pfam" id="PF00083">
    <property type="entry name" value="Sugar_tr"/>
    <property type="match status" value="1"/>
</dbReference>
<dbReference type="GO" id="GO:0016020">
    <property type="term" value="C:membrane"/>
    <property type="evidence" value="ECO:0007669"/>
    <property type="project" value="UniProtKB-SubCell"/>
</dbReference>
<dbReference type="EMBL" id="CM002798">
    <property type="protein sequence ID" value="KZN93033.1"/>
    <property type="molecule type" value="Genomic_DNA"/>
</dbReference>
<keyword evidence="4 7" id="KW-1133">Transmembrane helix</keyword>
<feature type="transmembrane region" description="Helical" evidence="7">
    <location>
        <begin position="491"/>
        <end position="510"/>
    </location>
</feature>
<feature type="domain" description="Major facilitator superfamily (MFS) profile" evidence="8">
    <location>
        <begin position="53"/>
        <end position="514"/>
    </location>
</feature>
<dbReference type="PROSITE" id="PS50850">
    <property type="entry name" value="MFS"/>
    <property type="match status" value="1"/>
</dbReference>
<evidence type="ECO:0000256" key="5">
    <source>
        <dbReference type="ARBA" id="ARBA00023136"/>
    </source>
</evidence>
<feature type="transmembrane region" description="Helical" evidence="7">
    <location>
        <begin position="456"/>
        <end position="479"/>
    </location>
</feature>
<evidence type="ECO:0000256" key="3">
    <source>
        <dbReference type="ARBA" id="ARBA00022692"/>
    </source>
</evidence>
<keyword evidence="5 7" id="KW-0472">Membrane</keyword>
<feature type="transmembrane region" description="Helical" evidence="7">
    <location>
        <begin position="223"/>
        <end position="244"/>
    </location>
</feature>
<comment type="subcellular location">
    <subcellularLocation>
        <location evidence="1">Membrane</location>
        <topology evidence="1">Multi-pass membrane protein</topology>
    </subcellularLocation>
</comment>
<reference evidence="9" key="1">
    <citation type="journal article" date="2014" name="Genome Announc.">
        <title>Complete sequencing and chromosome-scale genome assembly of the industrial progenitor strain P2niaD18 from the penicillin producer Penicillium chrysogenum.</title>
        <authorList>
            <person name="Specht T."/>
            <person name="Dahlmann T.A."/>
            <person name="Zadra I."/>
            <person name="Kurnsteiner H."/>
            <person name="Kuck U."/>
        </authorList>
    </citation>
    <scope>NUCLEOTIDE SEQUENCE [LARGE SCALE GENOMIC DNA]</scope>
    <source>
        <strain evidence="9">P2niaD18</strain>
    </source>
</reference>
<dbReference type="Proteomes" id="UP000076449">
    <property type="component" value="Chromosome I"/>
</dbReference>
<evidence type="ECO:0000256" key="7">
    <source>
        <dbReference type="SAM" id="Phobius"/>
    </source>
</evidence>
<feature type="compositionally biased region" description="Basic and acidic residues" evidence="6">
    <location>
        <begin position="1"/>
        <end position="10"/>
    </location>
</feature>
<feature type="region of interest" description="Disordered" evidence="6">
    <location>
        <begin position="1"/>
        <end position="29"/>
    </location>
</feature>
<dbReference type="InterPro" id="IPR005828">
    <property type="entry name" value="MFS_sugar_transport-like"/>
</dbReference>
<dbReference type="InterPro" id="IPR005829">
    <property type="entry name" value="Sugar_transporter_CS"/>
</dbReference>
<evidence type="ECO:0000256" key="6">
    <source>
        <dbReference type="SAM" id="MobiDB-lite"/>
    </source>
</evidence>
<evidence type="ECO:0000256" key="4">
    <source>
        <dbReference type="ARBA" id="ARBA00022989"/>
    </source>
</evidence>
<feature type="transmembrane region" description="Helical" evidence="7">
    <location>
        <begin position="151"/>
        <end position="172"/>
    </location>
</feature>
<gene>
    <name evidence="9" type="ORF">EN45_032010</name>
</gene>
<evidence type="ECO:0000256" key="1">
    <source>
        <dbReference type="ARBA" id="ARBA00004141"/>
    </source>
</evidence>
<sequence length="558" mass="62090">MDVSKSHAENIENVSSDQGDGMPTKSMGPIMRSREEDIGVWQCARRFKTVSLIAMTAAFSASLDGYQINLNAGIVSNKGFIRQMASPGTSIIAGKYISAWGGVQSAGQTVGQVLLQYATERFGRKIAFYIIWLDIVVSIFIESFATRWDHWLAAKLFSGMGVGMLQSTLPLYLSEIAPTQLRGFYINAYSFWFVVGQIFASVALQKLSAQDPYEFRVPIYTQWAMVGIIILIFAFIPESPWWLVSKGKIDKAAKVLTRCNGNVEGYSVDEQIVCHLSLLIVIVFERSFNILQEVMTATIAEERLVAERNSEEGTWAVFQGRNRLRFCIAAWPKITQQLVGLSVFNTYATYFFQYAGSDDPFMVTVILSCVQLISMMMTAVTTDKFGRRPLTIYPYAVTSVSLLCLGIIGCFDYTKPSTSSLLIFFACLATLSTTGASAIGYAYAAEIPQQRLRAKTAGWALASSNMLATMFSFCTPLMINNAPVSQWGVKTGFFFAGTGTFAVAIAWFILPEVTRRTPAEIDEMFEKKVNLRKFKGYVTEVQLRSNEQREDHEMVITG</sequence>
<dbReference type="Gene3D" id="1.20.1250.20">
    <property type="entry name" value="MFS general substrate transporter like domains"/>
    <property type="match status" value="1"/>
</dbReference>
<proteinExistence type="inferred from homology"/>
<dbReference type="GO" id="GO:0005351">
    <property type="term" value="F:carbohydrate:proton symporter activity"/>
    <property type="evidence" value="ECO:0007669"/>
    <property type="project" value="TreeGrafter"/>
</dbReference>
<evidence type="ECO:0000256" key="2">
    <source>
        <dbReference type="ARBA" id="ARBA00010992"/>
    </source>
</evidence>
<feature type="transmembrane region" description="Helical" evidence="7">
    <location>
        <begin position="338"/>
        <end position="355"/>
    </location>
</feature>
<evidence type="ECO:0000313" key="9">
    <source>
        <dbReference type="EMBL" id="KZN93033.1"/>
    </source>
</evidence>
<feature type="transmembrane region" description="Helical" evidence="7">
    <location>
        <begin position="184"/>
        <end position="203"/>
    </location>
</feature>
<name>A0A167XNN9_PENCH</name>
<feature type="transmembrane region" description="Helical" evidence="7">
    <location>
        <begin position="361"/>
        <end position="380"/>
    </location>
</feature>
<dbReference type="InterPro" id="IPR020846">
    <property type="entry name" value="MFS_dom"/>
</dbReference>
<dbReference type="AlphaFoldDB" id="A0A167XNN9"/>
<feature type="transmembrane region" description="Helical" evidence="7">
    <location>
        <begin position="392"/>
        <end position="414"/>
    </location>
</feature>
<dbReference type="PANTHER" id="PTHR48022">
    <property type="entry name" value="PLASTIDIC GLUCOSE TRANSPORTER 4"/>
    <property type="match status" value="1"/>
</dbReference>